<dbReference type="Gene3D" id="3.30.420.10">
    <property type="entry name" value="Ribonuclease H-like superfamily/Ribonuclease H"/>
    <property type="match status" value="2"/>
</dbReference>
<dbReference type="Pfam" id="PF13358">
    <property type="entry name" value="DDE_3"/>
    <property type="match status" value="2"/>
</dbReference>
<dbReference type="GO" id="GO:0015074">
    <property type="term" value="P:DNA integration"/>
    <property type="evidence" value="ECO:0007669"/>
    <property type="project" value="InterPro"/>
</dbReference>
<evidence type="ECO:0000313" key="5">
    <source>
        <dbReference type="EMBL" id="KAK3526015.1"/>
    </source>
</evidence>
<dbReference type="SUPFAM" id="SSF46689">
    <property type="entry name" value="Homeodomain-like"/>
    <property type="match status" value="1"/>
</dbReference>
<protein>
    <recommendedName>
        <fullName evidence="7">Transposase</fullName>
    </recommendedName>
</protein>
<feature type="region of interest" description="Disordered" evidence="1">
    <location>
        <begin position="171"/>
        <end position="202"/>
    </location>
</feature>
<evidence type="ECO:0008006" key="7">
    <source>
        <dbReference type="Google" id="ProtNLM"/>
    </source>
</evidence>
<accession>A0AAE0UXS4</accession>
<feature type="domain" description="Sleeping Beauty transposase HTH" evidence="4">
    <location>
        <begin position="196"/>
        <end position="247"/>
    </location>
</feature>
<dbReference type="InterPro" id="IPR009057">
    <property type="entry name" value="Homeodomain-like_sf"/>
</dbReference>
<dbReference type="Pfam" id="PF01498">
    <property type="entry name" value="HTH_Tnp_Tc3_2"/>
    <property type="match status" value="1"/>
</dbReference>
<dbReference type="AlphaFoldDB" id="A0AAE0UXS4"/>
<evidence type="ECO:0000259" key="2">
    <source>
        <dbReference type="Pfam" id="PF01498"/>
    </source>
</evidence>
<dbReference type="GO" id="GO:0006313">
    <property type="term" value="P:DNA transposition"/>
    <property type="evidence" value="ECO:0007669"/>
    <property type="project" value="InterPro"/>
</dbReference>
<reference evidence="5" key="1">
    <citation type="submission" date="2023-06" db="EMBL/GenBank/DDBJ databases">
        <title>Male Hemibagrus guttatus genome.</title>
        <authorList>
            <person name="Bian C."/>
        </authorList>
    </citation>
    <scope>NUCLEOTIDE SEQUENCE</scope>
    <source>
        <strain evidence="5">Male_cb2023</strain>
        <tissue evidence="5">Muscle</tissue>
    </source>
</reference>
<dbReference type="InterPro" id="IPR036388">
    <property type="entry name" value="WH-like_DNA-bd_sf"/>
</dbReference>
<evidence type="ECO:0000313" key="6">
    <source>
        <dbReference type="Proteomes" id="UP001274896"/>
    </source>
</evidence>
<dbReference type="GO" id="GO:0003677">
    <property type="term" value="F:DNA binding"/>
    <property type="evidence" value="ECO:0007669"/>
    <property type="project" value="InterPro"/>
</dbReference>
<proteinExistence type="predicted"/>
<feature type="domain" description="Tc1-like transposase DDE" evidence="3">
    <location>
        <begin position="35"/>
        <end position="100"/>
    </location>
</feature>
<dbReference type="InterPro" id="IPR052338">
    <property type="entry name" value="Transposase_5"/>
</dbReference>
<dbReference type="InterPro" id="IPR038717">
    <property type="entry name" value="Tc1-like_DDE_dom"/>
</dbReference>
<feature type="domain" description="Tc1-like transposase DDE" evidence="3">
    <location>
        <begin position="344"/>
        <end position="476"/>
    </location>
</feature>
<organism evidence="5 6">
    <name type="scientific">Hemibagrus guttatus</name>
    <dbReference type="NCBI Taxonomy" id="175788"/>
    <lineage>
        <taxon>Eukaryota</taxon>
        <taxon>Metazoa</taxon>
        <taxon>Chordata</taxon>
        <taxon>Craniata</taxon>
        <taxon>Vertebrata</taxon>
        <taxon>Euteleostomi</taxon>
        <taxon>Actinopterygii</taxon>
        <taxon>Neopterygii</taxon>
        <taxon>Teleostei</taxon>
        <taxon>Ostariophysi</taxon>
        <taxon>Siluriformes</taxon>
        <taxon>Bagridae</taxon>
        <taxon>Hemibagrus</taxon>
    </lineage>
</organism>
<feature type="domain" description="Transposase Tc1-like" evidence="2">
    <location>
        <begin position="266"/>
        <end position="335"/>
    </location>
</feature>
<sequence length="476" mass="54345">MTADEDFVKRYLIASRSVSLFGNAALRPVMLPQHPTMKQDNAPCHKAEMVQEWFDEHNNQFEVLTPPPNSPDLNPVQHLWDVLDKQVRSMEAPPRNLQDLKDLPLTSWCQIPQHTFRDLVESMPQQISWQAPETRSAAGLRQLAACNLVSETTMMLMGCQAGQLKLMGEESRSRRRHQYKRHLSTTSNSQTPNSTMAKTKELSKGTRNKIVDLHQAGKTESAIGKQLGVKKSTVGAIIRKWKTYKTTDNLPRSGAPCKISPRGVKMITRTVSKNPRTTRGDLVNDLQRAGTKVTKATISNTLHRQGLKSCSVRRVPLLKPVHVRARLKFAREHLDDPEEDWENVIWSDETKIELFGKNSTYHVWRRKNAELHPKNSIPTVKHGGGNIMLWGFFSAKGPGRLIRVKERMNGAMYREILSKNLLPSARALKMKRGWVFQHDNDPKHTARATKEWLRKKHFKVLEWPSQSPDLNPIENL</sequence>
<feature type="compositionally biased region" description="Basic residues" evidence="1">
    <location>
        <begin position="173"/>
        <end position="183"/>
    </location>
</feature>
<comment type="caution">
    <text evidence="5">The sequence shown here is derived from an EMBL/GenBank/DDBJ whole genome shotgun (WGS) entry which is preliminary data.</text>
</comment>
<evidence type="ECO:0000259" key="4">
    <source>
        <dbReference type="Pfam" id="PF25787"/>
    </source>
</evidence>
<dbReference type="Proteomes" id="UP001274896">
    <property type="component" value="Unassembled WGS sequence"/>
</dbReference>
<dbReference type="PANTHER" id="PTHR23022:SF135">
    <property type="entry name" value="SI:DKEY-77F5.3"/>
    <property type="match status" value="1"/>
</dbReference>
<evidence type="ECO:0000259" key="3">
    <source>
        <dbReference type="Pfam" id="PF13358"/>
    </source>
</evidence>
<keyword evidence="6" id="KW-1185">Reference proteome</keyword>
<gene>
    <name evidence="5" type="ORF">QTP70_012792</name>
</gene>
<dbReference type="Pfam" id="PF25787">
    <property type="entry name" value="HTH_SB"/>
    <property type="match status" value="1"/>
</dbReference>
<feature type="compositionally biased region" description="Low complexity" evidence="1">
    <location>
        <begin position="184"/>
        <end position="195"/>
    </location>
</feature>
<evidence type="ECO:0000256" key="1">
    <source>
        <dbReference type="SAM" id="MobiDB-lite"/>
    </source>
</evidence>
<dbReference type="InterPro" id="IPR036397">
    <property type="entry name" value="RNaseH_sf"/>
</dbReference>
<dbReference type="InterPro" id="IPR057667">
    <property type="entry name" value="HTH_SB"/>
</dbReference>
<dbReference type="InterPro" id="IPR002492">
    <property type="entry name" value="Transposase_Tc1-like"/>
</dbReference>
<dbReference type="EMBL" id="JAUCMX010000013">
    <property type="protein sequence ID" value="KAK3526015.1"/>
    <property type="molecule type" value="Genomic_DNA"/>
</dbReference>
<name>A0AAE0UXS4_9TELE</name>
<dbReference type="Gene3D" id="1.10.10.10">
    <property type="entry name" value="Winged helix-like DNA-binding domain superfamily/Winged helix DNA-binding domain"/>
    <property type="match status" value="1"/>
</dbReference>
<dbReference type="PANTHER" id="PTHR23022">
    <property type="entry name" value="TRANSPOSABLE ELEMENT-RELATED"/>
    <property type="match status" value="1"/>
</dbReference>